<evidence type="ECO:0000256" key="7">
    <source>
        <dbReference type="SAM" id="Phobius"/>
    </source>
</evidence>
<dbReference type="GO" id="GO:0005789">
    <property type="term" value="C:endoplasmic reticulum membrane"/>
    <property type="evidence" value="ECO:0007669"/>
    <property type="project" value="TreeGrafter"/>
</dbReference>
<comment type="caution">
    <text evidence="8">The sequence shown here is derived from an EMBL/GenBank/DDBJ whole genome shotgun (WGS) entry which is preliminary data.</text>
</comment>
<dbReference type="PANTHER" id="PTHR10778:SF8">
    <property type="entry name" value="ADENOSINE 3'-PHOSPHO 5'-PHOSPHOSULFATE TRANSPORTER 2"/>
    <property type="match status" value="1"/>
</dbReference>
<keyword evidence="9" id="KW-1185">Reference proteome</keyword>
<evidence type="ECO:0000256" key="6">
    <source>
        <dbReference type="ARBA" id="ARBA00023136"/>
    </source>
</evidence>
<sequence>MYTSAVGLFFFYIIHDALQEKAFRIEGFKFGWFMTSFEVALMTICAALVEGASWTKAPRREARVNLVCIAVLIALSHGLGNTALQYCSFPLKVAFKSSKLIPTMVLGLLITGSRYTAVHYFAATLLCTGLFLLTVADVGSGTKHGLLGPALLALATLFDSVVPNVQERVLRILEMPTVDMIFHSNWICLLILFMVMTASGELRNAIHFCSEHPEILTILVCQACAAYGGLRCYLAVIKDYGAVGGVILANIRKVLTTCLSFMLFSKPFSAQHAGGLFLVASGLFTLSREKMSKPKKGAVLPHVAHK</sequence>
<feature type="transmembrane region" description="Helical" evidence="7">
    <location>
        <begin position="215"/>
        <end position="234"/>
    </location>
</feature>
<evidence type="ECO:0000256" key="1">
    <source>
        <dbReference type="ARBA" id="ARBA00004141"/>
    </source>
</evidence>
<evidence type="ECO:0000313" key="9">
    <source>
        <dbReference type="Proteomes" id="UP001190700"/>
    </source>
</evidence>
<evidence type="ECO:0000256" key="4">
    <source>
        <dbReference type="ARBA" id="ARBA00022692"/>
    </source>
</evidence>
<dbReference type="AlphaFoldDB" id="A0AAE0BD18"/>
<dbReference type="Proteomes" id="UP001190700">
    <property type="component" value="Unassembled WGS sequence"/>
</dbReference>
<keyword evidence="3" id="KW-0813">Transport</keyword>
<dbReference type="GO" id="GO:0046964">
    <property type="term" value="F:3'-phosphoadenosine 5'-phosphosulfate transmembrane transporter activity"/>
    <property type="evidence" value="ECO:0007669"/>
    <property type="project" value="TreeGrafter"/>
</dbReference>
<feature type="transmembrane region" description="Helical" evidence="7">
    <location>
        <begin position="64"/>
        <end position="83"/>
    </location>
</feature>
<feature type="transmembrane region" description="Helical" evidence="7">
    <location>
        <begin position="241"/>
        <end position="264"/>
    </location>
</feature>
<keyword evidence="5 7" id="KW-1133">Transmembrane helix</keyword>
<gene>
    <name evidence="8" type="ORF">CYMTET_55580</name>
</gene>
<dbReference type="Pfam" id="PF08449">
    <property type="entry name" value="UAA"/>
    <property type="match status" value="1"/>
</dbReference>
<feature type="transmembrane region" description="Helical" evidence="7">
    <location>
        <begin position="270"/>
        <end position="286"/>
    </location>
</feature>
<feature type="transmembrane region" description="Helical" evidence="7">
    <location>
        <begin position="29"/>
        <end position="52"/>
    </location>
</feature>
<proteinExistence type="inferred from homology"/>
<dbReference type="GO" id="GO:0000139">
    <property type="term" value="C:Golgi membrane"/>
    <property type="evidence" value="ECO:0007669"/>
    <property type="project" value="TreeGrafter"/>
</dbReference>
<evidence type="ECO:0000256" key="3">
    <source>
        <dbReference type="ARBA" id="ARBA00022448"/>
    </source>
</evidence>
<feature type="transmembrane region" description="Helical" evidence="7">
    <location>
        <begin position="117"/>
        <end position="134"/>
    </location>
</feature>
<protein>
    <submittedName>
        <fullName evidence="8">Uncharacterized protein</fullName>
    </submittedName>
</protein>
<comment type="similarity">
    <text evidence="2">Belongs to the nucleotide-sugar transporter family. UDP-galactose:UMP antiporter (TC 2.A.7.11) subfamily.</text>
</comment>
<keyword evidence="4 7" id="KW-0812">Transmembrane</keyword>
<accession>A0AAE0BD18</accession>
<evidence type="ECO:0000256" key="5">
    <source>
        <dbReference type="ARBA" id="ARBA00022989"/>
    </source>
</evidence>
<feature type="transmembrane region" description="Helical" evidence="7">
    <location>
        <begin position="177"/>
        <end position="195"/>
    </location>
</feature>
<dbReference type="EMBL" id="LGRX02035553">
    <property type="protein sequence ID" value="KAK3234151.1"/>
    <property type="molecule type" value="Genomic_DNA"/>
</dbReference>
<evidence type="ECO:0000256" key="2">
    <source>
        <dbReference type="ARBA" id="ARBA00008349"/>
    </source>
</evidence>
<evidence type="ECO:0000313" key="8">
    <source>
        <dbReference type="EMBL" id="KAK3234151.1"/>
    </source>
</evidence>
<keyword evidence="6 7" id="KW-0472">Membrane</keyword>
<dbReference type="PANTHER" id="PTHR10778">
    <property type="entry name" value="SOLUTE CARRIER FAMILY 35 MEMBER B"/>
    <property type="match status" value="1"/>
</dbReference>
<reference evidence="8 9" key="1">
    <citation type="journal article" date="2015" name="Genome Biol. Evol.">
        <title>Comparative Genomics of a Bacterivorous Green Alga Reveals Evolutionary Causalities and Consequences of Phago-Mixotrophic Mode of Nutrition.</title>
        <authorList>
            <person name="Burns J.A."/>
            <person name="Paasch A."/>
            <person name="Narechania A."/>
            <person name="Kim E."/>
        </authorList>
    </citation>
    <scope>NUCLEOTIDE SEQUENCE [LARGE SCALE GENOMIC DNA]</scope>
    <source>
        <strain evidence="8 9">PLY_AMNH</strain>
    </source>
</reference>
<dbReference type="InterPro" id="IPR013657">
    <property type="entry name" value="SCL35B1-4/HUT1"/>
</dbReference>
<name>A0AAE0BD18_9CHLO</name>
<organism evidence="8 9">
    <name type="scientific">Cymbomonas tetramitiformis</name>
    <dbReference type="NCBI Taxonomy" id="36881"/>
    <lineage>
        <taxon>Eukaryota</taxon>
        <taxon>Viridiplantae</taxon>
        <taxon>Chlorophyta</taxon>
        <taxon>Pyramimonadophyceae</taxon>
        <taxon>Pyramimonadales</taxon>
        <taxon>Pyramimonadaceae</taxon>
        <taxon>Cymbomonas</taxon>
    </lineage>
</organism>
<comment type="subcellular location">
    <subcellularLocation>
        <location evidence="1">Membrane</location>
        <topology evidence="1">Multi-pass membrane protein</topology>
    </subcellularLocation>
</comment>